<feature type="transmembrane region" description="Helical" evidence="1">
    <location>
        <begin position="6"/>
        <end position="24"/>
    </location>
</feature>
<dbReference type="SUPFAM" id="SSF57997">
    <property type="entry name" value="Tropomyosin"/>
    <property type="match status" value="1"/>
</dbReference>
<gene>
    <name evidence="2" type="ORF">PC_RS06975</name>
</gene>
<evidence type="ECO:0000256" key="1">
    <source>
        <dbReference type="SAM" id="Phobius"/>
    </source>
</evidence>
<dbReference type="AlphaFoldDB" id="Q6MB74"/>
<keyword evidence="3" id="KW-1185">Reference proteome</keyword>
<accession>Q6MB74</accession>
<dbReference type="eggNOG" id="COG4372">
    <property type="taxonomic scope" value="Bacteria"/>
</dbReference>
<sequence>MSTFEVISVLLSSGVFIGILALFYRFGRNQERIDNSFKAIDEKLKAVDERFNKMDERFDKVDSRLNRIDERFNSLETRMAIVETRIGDIARYVSYLIWHSQTVSPKEIQEH</sequence>
<keyword evidence="1" id="KW-0812">Transmembrane</keyword>
<keyword evidence="1" id="KW-0472">Membrane</keyword>
<dbReference type="EMBL" id="BX908798">
    <property type="protein sequence ID" value="CAF24175.1"/>
    <property type="molecule type" value="Genomic_DNA"/>
</dbReference>
<name>Q6MB74_PARUW</name>
<protein>
    <submittedName>
        <fullName evidence="2">Uncharacterized protein</fullName>
    </submittedName>
</protein>
<dbReference type="Proteomes" id="UP000000529">
    <property type="component" value="Chromosome"/>
</dbReference>
<dbReference type="KEGG" id="pcu:PC_RS06975"/>
<keyword evidence="1" id="KW-1133">Transmembrane helix</keyword>
<evidence type="ECO:0000313" key="3">
    <source>
        <dbReference type="Proteomes" id="UP000000529"/>
    </source>
</evidence>
<proteinExistence type="predicted"/>
<dbReference type="HOGENOM" id="CLU_2155922_0_0_0"/>
<dbReference type="Gene3D" id="3.90.20.10">
    <property type="match status" value="1"/>
</dbReference>
<evidence type="ECO:0000313" key="2">
    <source>
        <dbReference type="EMBL" id="CAF24175.1"/>
    </source>
</evidence>
<reference evidence="2 3" key="1">
    <citation type="journal article" date="2004" name="Science">
        <title>Illuminating the evolutionary history of chlamydiae.</title>
        <authorList>
            <person name="Horn M."/>
            <person name="Collingro A."/>
            <person name="Schmitz-Esser S."/>
            <person name="Beier C.L."/>
            <person name="Purkhold U."/>
            <person name="Fartmann B."/>
            <person name="Brandt P."/>
            <person name="Nyakatura G.J."/>
            <person name="Droege M."/>
            <person name="Frishman D."/>
            <person name="Rattei T."/>
            <person name="Mewes H."/>
            <person name="Wagner M."/>
        </authorList>
    </citation>
    <scope>NUCLEOTIDE SEQUENCE [LARGE SCALE GENOMIC DNA]</scope>
    <source>
        <strain evidence="2 3">UWE25</strain>
    </source>
</reference>
<organism evidence="2 3">
    <name type="scientific">Protochlamydia amoebophila (strain UWE25)</name>
    <dbReference type="NCBI Taxonomy" id="264201"/>
    <lineage>
        <taxon>Bacteria</taxon>
        <taxon>Pseudomonadati</taxon>
        <taxon>Chlamydiota</taxon>
        <taxon>Chlamydiia</taxon>
        <taxon>Parachlamydiales</taxon>
        <taxon>Parachlamydiaceae</taxon>
        <taxon>Candidatus Protochlamydia</taxon>
    </lineage>
</organism>
<dbReference type="RefSeq" id="WP_011176000.1">
    <property type="nucleotide sequence ID" value="NC_005861.2"/>
</dbReference>